<protein>
    <submittedName>
        <fullName evidence="2">Uncharacterized protein</fullName>
    </submittedName>
</protein>
<sequence length="112" mass="12691">MFVRRKLWMVNMILCGIFSPSSEDCYCFLESEELNEGAEPHLDGFDNITYTIMNTHFNRMDFSMEDIENSNSADQQSLCQSKGFLSVKNTLSENAVHGISLNASPIKTDPEI</sequence>
<dbReference type="Proteomes" id="UP000499080">
    <property type="component" value="Unassembled WGS sequence"/>
</dbReference>
<dbReference type="AlphaFoldDB" id="A0A4Y2NF74"/>
<feature type="chain" id="PRO_5021419446" evidence="1">
    <location>
        <begin position="24"/>
        <end position="112"/>
    </location>
</feature>
<evidence type="ECO:0000313" key="3">
    <source>
        <dbReference type="Proteomes" id="UP000499080"/>
    </source>
</evidence>
<feature type="signal peptide" evidence="1">
    <location>
        <begin position="1"/>
        <end position="23"/>
    </location>
</feature>
<gene>
    <name evidence="2" type="ORF">AVEN_235896_1</name>
</gene>
<dbReference type="EMBL" id="BGPR01009035">
    <property type="protein sequence ID" value="GBN37532.1"/>
    <property type="molecule type" value="Genomic_DNA"/>
</dbReference>
<proteinExistence type="predicted"/>
<keyword evidence="3" id="KW-1185">Reference proteome</keyword>
<reference evidence="2 3" key="1">
    <citation type="journal article" date="2019" name="Sci. Rep.">
        <title>Orb-weaving spider Araneus ventricosus genome elucidates the spidroin gene catalogue.</title>
        <authorList>
            <person name="Kono N."/>
            <person name="Nakamura H."/>
            <person name="Ohtoshi R."/>
            <person name="Moran D.A.P."/>
            <person name="Shinohara A."/>
            <person name="Yoshida Y."/>
            <person name="Fujiwara M."/>
            <person name="Mori M."/>
            <person name="Tomita M."/>
            <person name="Arakawa K."/>
        </authorList>
    </citation>
    <scope>NUCLEOTIDE SEQUENCE [LARGE SCALE GENOMIC DNA]</scope>
</reference>
<keyword evidence="1" id="KW-0732">Signal</keyword>
<evidence type="ECO:0000313" key="2">
    <source>
        <dbReference type="EMBL" id="GBN37532.1"/>
    </source>
</evidence>
<name>A0A4Y2NF74_ARAVE</name>
<evidence type="ECO:0000256" key="1">
    <source>
        <dbReference type="SAM" id="SignalP"/>
    </source>
</evidence>
<organism evidence="2 3">
    <name type="scientific">Araneus ventricosus</name>
    <name type="common">Orbweaver spider</name>
    <name type="synonym">Epeira ventricosa</name>
    <dbReference type="NCBI Taxonomy" id="182803"/>
    <lineage>
        <taxon>Eukaryota</taxon>
        <taxon>Metazoa</taxon>
        <taxon>Ecdysozoa</taxon>
        <taxon>Arthropoda</taxon>
        <taxon>Chelicerata</taxon>
        <taxon>Arachnida</taxon>
        <taxon>Araneae</taxon>
        <taxon>Araneomorphae</taxon>
        <taxon>Entelegynae</taxon>
        <taxon>Araneoidea</taxon>
        <taxon>Araneidae</taxon>
        <taxon>Araneus</taxon>
    </lineage>
</organism>
<comment type="caution">
    <text evidence="2">The sequence shown here is derived from an EMBL/GenBank/DDBJ whole genome shotgun (WGS) entry which is preliminary data.</text>
</comment>
<accession>A0A4Y2NF74</accession>